<organism evidence="1 2">
    <name type="scientific">Mycena alexandri</name>
    <dbReference type="NCBI Taxonomy" id="1745969"/>
    <lineage>
        <taxon>Eukaryota</taxon>
        <taxon>Fungi</taxon>
        <taxon>Dikarya</taxon>
        <taxon>Basidiomycota</taxon>
        <taxon>Agaricomycotina</taxon>
        <taxon>Agaricomycetes</taxon>
        <taxon>Agaricomycetidae</taxon>
        <taxon>Agaricales</taxon>
        <taxon>Marasmiineae</taxon>
        <taxon>Mycenaceae</taxon>
        <taxon>Mycena</taxon>
    </lineage>
</organism>
<protein>
    <submittedName>
        <fullName evidence="1">Uncharacterized protein</fullName>
    </submittedName>
</protein>
<evidence type="ECO:0000313" key="1">
    <source>
        <dbReference type="EMBL" id="KAJ7033850.1"/>
    </source>
</evidence>
<dbReference type="AlphaFoldDB" id="A0AAD6SW83"/>
<name>A0AAD6SW83_9AGAR</name>
<proteinExistence type="predicted"/>
<reference evidence="1" key="1">
    <citation type="submission" date="2023-03" db="EMBL/GenBank/DDBJ databases">
        <title>Massive genome expansion in bonnet fungi (Mycena s.s.) driven by repeated elements and novel gene families across ecological guilds.</title>
        <authorList>
            <consortium name="Lawrence Berkeley National Laboratory"/>
            <person name="Harder C.B."/>
            <person name="Miyauchi S."/>
            <person name="Viragh M."/>
            <person name="Kuo A."/>
            <person name="Thoen E."/>
            <person name="Andreopoulos B."/>
            <person name="Lu D."/>
            <person name="Skrede I."/>
            <person name="Drula E."/>
            <person name="Henrissat B."/>
            <person name="Morin E."/>
            <person name="Kohler A."/>
            <person name="Barry K."/>
            <person name="LaButti K."/>
            <person name="Morin E."/>
            <person name="Salamov A."/>
            <person name="Lipzen A."/>
            <person name="Mereny Z."/>
            <person name="Hegedus B."/>
            <person name="Baldrian P."/>
            <person name="Stursova M."/>
            <person name="Weitz H."/>
            <person name="Taylor A."/>
            <person name="Grigoriev I.V."/>
            <person name="Nagy L.G."/>
            <person name="Martin F."/>
            <person name="Kauserud H."/>
        </authorList>
    </citation>
    <scope>NUCLEOTIDE SEQUENCE</scope>
    <source>
        <strain evidence="1">CBHHK200</strain>
    </source>
</reference>
<evidence type="ECO:0000313" key="2">
    <source>
        <dbReference type="Proteomes" id="UP001218188"/>
    </source>
</evidence>
<accession>A0AAD6SW83</accession>
<sequence>MFTIGSMYSACERAQSALIPLQWFRCCGAVATVVDTLPVPMSSSAFPEEPPKSPTLRAGTPEQLATLLKMAMGKGKMELLTKILPTTCVFSSCWARCLNIVCIRGRGLYPQAEENVSGSFWLLNKSKRDEWDARAEAYRVKRREAWANGLAPITADSEWVDVVLDAIFNRRLLL</sequence>
<dbReference type="Proteomes" id="UP001218188">
    <property type="component" value="Unassembled WGS sequence"/>
</dbReference>
<dbReference type="EMBL" id="JARJCM010000062">
    <property type="protein sequence ID" value="KAJ7033850.1"/>
    <property type="molecule type" value="Genomic_DNA"/>
</dbReference>
<keyword evidence="2" id="KW-1185">Reference proteome</keyword>
<gene>
    <name evidence="1" type="ORF">C8F04DRAFT_1183810</name>
</gene>
<comment type="caution">
    <text evidence="1">The sequence shown here is derived from an EMBL/GenBank/DDBJ whole genome shotgun (WGS) entry which is preliminary data.</text>
</comment>